<protein>
    <submittedName>
        <fullName evidence="1">Uncharacterized protein</fullName>
    </submittedName>
</protein>
<dbReference type="Proteomes" id="UP000814033">
    <property type="component" value="Unassembled WGS sequence"/>
</dbReference>
<dbReference type="EMBL" id="MU276547">
    <property type="protein sequence ID" value="KAI0038265.1"/>
    <property type="molecule type" value="Genomic_DNA"/>
</dbReference>
<proteinExistence type="predicted"/>
<reference evidence="1" key="1">
    <citation type="submission" date="2021-02" db="EMBL/GenBank/DDBJ databases">
        <authorList>
            <consortium name="DOE Joint Genome Institute"/>
            <person name="Ahrendt S."/>
            <person name="Looney B.P."/>
            <person name="Miyauchi S."/>
            <person name="Morin E."/>
            <person name="Drula E."/>
            <person name="Courty P.E."/>
            <person name="Chicoki N."/>
            <person name="Fauchery L."/>
            <person name="Kohler A."/>
            <person name="Kuo A."/>
            <person name="Labutti K."/>
            <person name="Pangilinan J."/>
            <person name="Lipzen A."/>
            <person name="Riley R."/>
            <person name="Andreopoulos W."/>
            <person name="He G."/>
            <person name="Johnson J."/>
            <person name="Barry K.W."/>
            <person name="Grigoriev I.V."/>
            <person name="Nagy L."/>
            <person name="Hibbett D."/>
            <person name="Henrissat B."/>
            <person name="Matheny P.B."/>
            <person name="Labbe J."/>
            <person name="Martin F."/>
        </authorList>
    </citation>
    <scope>NUCLEOTIDE SEQUENCE</scope>
    <source>
        <strain evidence="1">FP105234-sp</strain>
    </source>
</reference>
<evidence type="ECO:0000313" key="2">
    <source>
        <dbReference type="Proteomes" id="UP000814033"/>
    </source>
</evidence>
<accession>A0ACB8R3E2</accession>
<evidence type="ECO:0000313" key="1">
    <source>
        <dbReference type="EMBL" id="KAI0038265.1"/>
    </source>
</evidence>
<organism evidence="1 2">
    <name type="scientific">Auriscalpium vulgare</name>
    <dbReference type="NCBI Taxonomy" id="40419"/>
    <lineage>
        <taxon>Eukaryota</taxon>
        <taxon>Fungi</taxon>
        <taxon>Dikarya</taxon>
        <taxon>Basidiomycota</taxon>
        <taxon>Agaricomycotina</taxon>
        <taxon>Agaricomycetes</taxon>
        <taxon>Russulales</taxon>
        <taxon>Auriscalpiaceae</taxon>
        <taxon>Auriscalpium</taxon>
    </lineage>
</organism>
<reference evidence="1" key="2">
    <citation type="journal article" date="2022" name="New Phytol.">
        <title>Evolutionary transition to the ectomycorrhizal habit in the genomes of a hyperdiverse lineage of mushroom-forming fungi.</title>
        <authorList>
            <person name="Looney B."/>
            <person name="Miyauchi S."/>
            <person name="Morin E."/>
            <person name="Drula E."/>
            <person name="Courty P.E."/>
            <person name="Kohler A."/>
            <person name="Kuo A."/>
            <person name="LaButti K."/>
            <person name="Pangilinan J."/>
            <person name="Lipzen A."/>
            <person name="Riley R."/>
            <person name="Andreopoulos W."/>
            <person name="He G."/>
            <person name="Johnson J."/>
            <person name="Nolan M."/>
            <person name="Tritt A."/>
            <person name="Barry K.W."/>
            <person name="Grigoriev I.V."/>
            <person name="Nagy L.G."/>
            <person name="Hibbett D."/>
            <person name="Henrissat B."/>
            <person name="Matheny P.B."/>
            <person name="Labbe J."/>
            <person name="Martin F.M."/>
        </authorList>
    </citation>
    <scope>NUCLEOTIDE SEQUENCE</scope>
    <source>
        <strain evidence="1">FP105234-sp</strain>
    </source>
</reference>
<name>A0ACB8R3E2_9AGAM</name>
<sequence length="147" mass="16375">MNDLCLAFVERCLGSYDIDSLLGLAATEQQQVLRELVQSLVLHPGFEVLQQFLTTSPLKASILSYLVDRIIVRVLEIQDAFRNFLIPLLAETPDAPIVGMIQSRSFYTRFDIALSVDAQYAPAIATYVSFASHPDMAVLSIKISLRI</sequence>
<keyword evidence="2" id="KW-1185">Reference proteome</keyword>
<comment type="caution">
    <text evidence="1">The sequence shown here is derived from an EMBL/GenBank/DDBJ whole genome shotgun (WGS) entry which is preliminary data.</text>
</comment>
<gene>
    <name evidence="1" type="ORF">FA95DRAFT_1567848</name>
</gene>